<organism evidence="1 2">
    <name type="scientific">Protopolystoma xenopodis</name>
    <dbReference type="NCBI Taxonomy" id="117903"/>
    <lineage>
        <taxon>Eukaryota</taxon>
        <taxon>Metazoa</taxon>
        <taxon>Spiralia</taxon>
        <taxon>Lophotrochozoa</taxon>
        <taxon>Platyhelminthes</taxon>
        <taxon>Monogenea</taxon>
        <taxon>Polyopisthocotylea</taxon>
        <taxon>Polystomatidea</taxon>
        <taxon>Polystomatidae</taxon>
        <taxon>Protopolystoma</taxon>
    </lineage>
</organism>
<evidence type="ECO:0000313" key="1">
    <source>
        <dbReference type="EMBL" id="VEL37758.1"/>
    </source>
</evidence>
<dbReference type="Proteomes" id="UP000784294">
    <property type="component" value="Unassembled WGS sequence"/>
</dbReference>
<comment type="caution">
    <text evidence="1">The sequence shown here is derived from an EMBL/GenBank/DDBJ whole genome shotgun (WGS) entry which is preliminary data.</text>
</comment>
<dbReference type="AlphaFoldDB" id="A0A3S5CUD2"/>
<protein>
    <submittedName>
        <fullName evidence="1">Uncharacterized protein</fullName>
    </submittedName>
</protein>
<sequence>MRRSGLEARAGLSDRERGGRDQVWWALLSGSHENPPHSTLASPPFNLVLEMLIRVCHIVTQSSFYRFYQSLLLARRIHLLSPGSSISLDPCHLISATRAVISHILRLLD</sequence>
<gene>
    <name evidence="1" type="ORF">PXEA_LOCUS31198</name>
</gene>
<accession>A0A3S5CUD2</accession>
<evidence type="ECO:0000313" key="2">
    <source>
        <dbReference type="Proteomes" id="UP000784294"/>
    </source>
</evidence>
<dbReference type="EMBL" id="CAAALY010255910">
    <property type="protein sequence ID" value="VEL37758.1"/>
    <property type="molecule type" value="Genomic_DNA"/>
</dbReference>
<proteinExistence type="predicted"/>
<reference evidence="1" key="1">
    <citation type="submission" date="2018-11" db="EMBL/GenBank/DDBJ databases">
        <authorList>
            <consortium name="Pathogen Informatics"/>
        </authorList>
    </citation>
    <scope>NUCLEOTIDE SEQUENCE</scope>
</reference>
<name>A0A3S5CUD2_9PLAT</name>
<keyword evidence="2" id="KW-1185">Reference proteome</keyword>